<sequence length="665" mass="75388">LGIDAWPGKQLHSHSYRVPEPFSGQVVLLIGNRASAADISMEIFTVAKEVHIASRSTMNVSPTKWFGNNNMRHHPLVKCAHEDGTVVFQDGSLVLVDVIVQCTGYKYYFPFLEISDTVTVDDNCVGPLYQHIFPPVLAPGLSFIGIPWMALPFPTFELQSKWVAGVLSGRISLPYKDMMIKDVEAFYFQLKVTAVPKHYTHFLGEKQFDYADWLAAESGCQPLEEWRKEMAKERDRNATARPKSYRDEWEDGDLIVQAYEDFSQYLPAEAPNDKQYVNNHFLFFATDQSSWPEYLPQQFAMISRKVAVIGAGAAGLVASRELSREGHEVVVFERSDRIGGTWVYDPNVDSDPLGLDPSRTIIHSSLYESLRTNLSRETMGFRDYPFVAQVNDDRDPRRFPHHSEVLHYLEDFANHFGLIELIRFETEVIKVGLLEEEEDLKNKWVVKSRKKGEVGNSSVAHDVLWLCFLGIIHNQILQKFQVLLRLCSSCYCYMHNLASLVNQSDIGMWVCLRGIGAWPGKQLHSHSYRVPEPFSGQVVLLIGNRASAADISKEILTVAKEVHVASRSTMNLSPTQRFGNNNVPLHPLVKCAHEDGTVVFQDGSLVRVDVIVHCTGYKYYFPFLEINDIVTVDDNRVGPLYKHIFPPVLAPGLSFIGIPWMMHSY</sequence>
<dbReference type="InterPro" id="IPR000960">
    <property type="entry name" value="Flavin_mOase"/>
</dbReference>
<dbReference type="AlphaFoldDB" id="A0A4Y7IBV9"/>
<comment type="similarity">
    <text evidence="2">Belongs to the FMO family.</text>
</comment>
<dbReference type="Gene3D" id="3.50.50.60">
    <property type="entry name" value="FAD/NAD(P)-binding domain"/>
    <property type="match status" value="3"/>
</dbReference>
<reference evidence="8 9" key="1">
    <citation type="journal article" date="2018" name="Science">
        <title>The opium poppy genome and morphinan production.</title>
        <authorList>
            <person name="Guo L."/>
            <person name="Winzer T."/>
            <person name="Yang X."/>
            <person name="Li Y."/>
            <person name="Ning Z."/>
            <person name="He Z."/>
            <person name="Teodor R."/>
            <person name="Lu Y."/>
            <person name="Bowser T.A."/>
            <person name="Graham I.A."/>
            <person name="Ye K."/>
        </authorList>
    </citation>
    <scope>NUCLEOTIDE SEQUENCE [LARGE SCALE GENOMIC DNA]</scope>
    <source>
        <strain evidence="9">cv. HN1</strain>
        <tissue evidence="8">Leaves</tissue>
    </source>
</reference>
<keyword evidence="5" id="KW-0521">NADP</keyword>
<dbReference type="Gramene" id="RZC45300">
    <property type="protein sequence ID" value="RZC45300"/>
    <property type="gene ID" value="C5167_038262"/>
</dbReference>
<dbReference type="Proteomes" id="UP000316621">
    <property type="component" value="Chromosome 1"/>
</dbReference>
<evidence type="ECO:0000256" key="4">
    <source>
        <dbReference type="ARBA" id="ARBA00022827"/>
    </source>
</evidence>
<evidence type="ECO:0000256" key="3">
    <source>
        <dbReference type="ARBA" id="ARBA00022630"/>
    </source>
</evidence>
<keyword evidence="9" id="KW-1185">Reference proteome</keyword>
<evidence type="ECO:0000256" key="6">
    <source>
        <dbReference type="ARBA" id="ARBA00023002"/>
    </source>
</evidence>
<evidence type="ECO:0000256" key="5">
    <source>
        <dbReference type="ARBA" id="ARBA00022857"/>
    </source>
</evidence>
<evidence type="ECO:0000256" key="1">
    <source>
        <dbReference type="ARBA" id="ARBA00001974"/>
    </source>
</evidence>
<dbReference type="OMA" id="CYEREEQ"/>
<organism evidence="8 9">
    <name type="scientific">Papaver somniferum</name>
    <name type="common">Opium poppy</name>
    <dbReference type="NCBI Taxonomy" id="3469"/>
    <lineage>
        <taxon>Eukaryota</taxon>
        <taxon>Viridiplantae</taxon>
        <taxon>Streptophyta</taxon>
        <taxon>Embryophyta</taxon>
        <taxon>Tracheophyta</taxon>
        <taxon>Spermatophyta</taxon>
        <taxon>Magnoliopsida</taxon>
        <taxon>Ranunculales</taxon>
        <taxon>Papaveraceae</taxon>
        <taxon>Papaveroideae</taxon>
        <taxon>Papaver</taxon>
    </lineage>
</organism>
<proteinExistence type="inferred from homology"/>
<dbReference type="InterPro" id="IPR020946">
    <property type="entry name" value="Flavin_mOase-like"/>
</dbReference>
<dbReference type="Pfam" id="PF00743">
    <property type="entry name" value="FMO-like"/>
    <property type="match status" value="5"/>
</dbReference>
<gene>
    <name evidence="8" type="ORF">C5167_038262</name>
</gene>
<evidence type="ECO:0008006" key="10">
    <source>
        <dbReference type="Google" id="ProtNLM"/>
    </source>
</evidence>
<evidence type="ECO:0000313" key="8">
    <source>
        <dbReference type="EMBL" id="RZC45300.1"/>
    </source>
</evidence>
<comment type="function">
    <text evidence="7">Catalyzes the conversion of methylthioalkyl glucosinolates of any chain length into methylsulfinylalkyl glucosinolates.</text>
</comment>
<protein>
    <recommendedName>
        <fullName evidence="10">Flavin-containing monooxygenase</fullName>
    </recommendedName>
</protein>
<dbReference type="GO" id="GO:0004499">
    <property type="term" value="F:N,N-dimethylaniline monooxygenase activity"/>
    <property type="evidence" value="ECO:0007669"/>
    <property type="project" value="InterPro"/>
</dbReference>
<dbReference type="PANTHER" id="PTHR23023">
    <property type="entry name" value="DIMETHYLANILINE MONOOXYGENASE"/>
    <property type="match status" value="1"/>
</dbReference>
<evidence type="ECO:0000313" key="9">
    <source>
        <dbReference type="Proteomes" id="UP000316621"/>
    </source>
</evidence>
<comment type="cofactor">
    <cofactor evidence="1">
        <name>FAD</name>
        <dbReference type="ChEBI" id="CHEBI:57692"/>
    </cofactor>
</comment>
<keyword evidence="6" id="KW-0560">Oxidoreductase</keyword>
<dbReference type="STRING" id="3469.A0A4Y7IBV9"/>
<keyword evidence="3" id="KW-0285">Flavoprotein</keyword>
<evidence type="ECO:0000256" key="7">
    <source>
        <dbReference type="ARBA" id="ARBA00058243"/>
    </source>
</evidence>
<name>A0A4Y7IBV9_PAPSO</name>
<dbReference type="FunFam" id="3.50.50.60:FF:000147">
    <property type="entry name" value="Flavin-containing monooxygenase"/>
    <property type="match status" value="1"/>
</dbReference>
<dbReference type="GO" id="GO:0050660">
    <property type="term" value="F:flavin adenine dinucleotide binding"/>
    <property type="evidence" value="ECO:0007669"/>
    <property type="project" value="InterPro"/>
</dbReference>
<accession>A0A4Y7IBV9</accession>
<dbReference type="SUPFAM" id="SSF51905">
    <property type="entry name" value="FAD/NAD(P)-binding domain"/>
    <property type="match status" value="3"/>
</dbReference>
<keyword evidence="4" id="KW-0274">FAD</keyword>
<dbReference type="GO" id="GO:0050661">
    <property type="term" value="F:NADP binding"/>
    <property type="evidence" value="ECO:0007669"/>
    <property type="project" value="InterPro"/>
</dbReference>
<dbReference type="InterPro" id="IPR050346">
    <property type="entry name" value="FMO-like"/>
</dbReference>
<dbReference type="PRINTS" id="PR00370">
    <property type="entry name" value="FMOXYGENASE"/>
</dbReference>
<evidence type="ECO:0000256" key="2">
    <source>
        <dbReference type="ARBA" id="ARBA00009183"/>
    </source>
</evidence>
<dbReference type="InterPro" id="IPR036188">
    <property type="entry name" value="FAD/NAD-bd_sf"/>
</dbReference>
<dbReference type="EMBL" id="CM010715">
    <property type="protein sequence ID" value="RZC45300.1"/>
    <property type="molecule type" value="Genomic_DNA"/>
</dbReference>
<feature type="non-terminal residue" evidence="8">
    <location>
        <position position="1"/>
    </location>
</feature>